<dbReference type="PANTHER" id="PTHR43531:SF14">
    <property type="entry name" value="METHYL-ACCEPTING CHEMOTAXIS PROTEIN I-RELATED"/>
    <property type="match status" value="1"/>
</dbReference>
<dbReference type="Pfam" id="PF02203">
    <property type="entry name" value="TarH"/>
    <property type="match status" value="1"/>
</dbReference>
<evidence type="ECO:0000256" key="8">
    <source>
        <dbReference type="ARBA" id="ARBA00023136"/>
    </source>
</evidence>
<feature type="transmembrane region" description="Helical" evidence="12">
    <location>
        <begin position="12"/>
        <end position="31"/>
    </location>
</feature>
<dbReference type="SMART" id="SM00283">
    <property type="entry name" value="MA"/>
    <property type="match status" value="1"/>
</dbReference>
<dbReference type="PROSITE" id="PS50111">
    <property type="entry name" value="CHEMOTAXIS_TRANSDUC_2"/>
    <property type="match status" value="1"/>
</dbReference>
<name>A0A1H4BQ50_9GAMM</name>
<keyword evidence="6 12" id="KW-0812">Transmembrane</keyword>
<dbReference type="PANTHER" id="PTHR43531">
    <property type="entry name" value="PROTEIN ICFG"/>
    <property type="match status" value="1"/>
</dbReference>
<dbReference type="Gene3D" id="1.10.287.950">
    <property type="entry name" value="Methyl-accepting chemotaxis protein"/>
    <property type="match status" value="1"/>
</dbReference>
<evidence type="ECO:0000259" key="13">
    <source>
        <dbReference type="PROSITE" id="PS50111"/>
    </source>
</evidence>
<keyword evidence="15" id="KW-1185">Reference proteome</keyword>
<keyword evidence="9 11" id="KW-0807">Transducer</keyword>
<dbReference type="EMBL" id="FNQS01000005">
    <property type="protein sequence ID" value="SEA50194.1"/>
    <property type="molecule type" value="Genomic_DNA"/>
</dbReference>
<dbReference type="Pfam" id="PF00015">
    <property type="entry name" value="MCPsignal"/>
    <property type="match status" value="1"/>
</dbReference>
<dbReference type="SUPFAM" id="SSF58104">
    <property type="entry name" value="Methyl-accepting chemotaxis protein (MCP) signaling domain"/>
    <property type="match status" value="1"/>
</dbReference>
<dbReference type="PRINTS" id="PR00260">
    <property type="entry name" value="CHEMTRNSDUCR"/>
</dbReference>
<feature type="domain" description="Methyl-accepting transducer" evidence="13">
    <location>
        <begin position="275"/>
        <end position="504"/>
    </location>
</feature>
<keyword evidence="8 12" id="KW-0472">Membrane</keyword>
<dbReference type="FunFam" id="1.10.287.950:FF:000001">
    <property type="entry name" value="Methyl-accepting chemotaxis sensory transducer"/>
    <property type="match status" value="1"/>
</dbReference>
<evidence type="ECO:0000313" key="14">
    <source>
        <dbReference type="EMBL" id="SEA50194.1"/>
    </source>
</evidence>
<proteinExistence type="inferred from homology"/>
<dbReference type="eggNOG" id="COG0840">
    <property type="taxonomic scope" value="Bacteria"/>
</dbReference>
<dbReference type="InterPro" id="IPR004089">
    <property type="entry name" value="MCPsignal_dom"/>
</dbReference>
<organism evidence="14 15">
    <name type="scientific">Lonsdalea quercina</name>
    <dbReference type="NCBI Taxonomy" id="71657"/>
    <lineage>
        <taxon>Bacteria</taxon>
        <taxon>Pseudomonadati</taxon>
        <taxon>Pseudomonadota</taxon>
        <taxon>Gammaproteobacteria</taxon>
        <taxon>Enterobacterales</taxon>
        <taxon>Pectobacteriaceae</taxon>
        <taxon>Lonsdalea</taxon>
    </lineage>
</organism>
<dbReference type="GO" id="GO:0004888">
    <property type="term" value="F:transmembrane signaling receptor activity"/>
    <property type="evidence" value="ECO:0007669"/>
    <property type="project" value="InterPro"/>
</dbReference>
<dbReference type="InterPro" id="IPR004090">
    <property type="entry name" value="Chemotax_Me-accpt_rcpt"/>
</dbReference>
<evidence type="ECO:0000256" key="2">
    <source>
        <dbReference type="ARBA" id="ARBA00022475"/>
    </source>
</evidence>
<sequence>MGWDMHFLKNISIHAMVLAIVGTLIVIWGIASGFSIYSLNQATNLLTQGEEQKKDYSFLIYGNDQYFRAVIRLERAMDYMQDNDQVNAKKTMDMAQAAIQNTKTALENFKNSQHLGIEPTTSSGVYTTWEKVITDAVDPMNAALQRNDISSFRTLFREVFPPMAWTFSDELKKYSDEMSASKIIPSINEHNVRNRNTIIIVLLAGIMVLIFTEYYLRNYLVKPIEVIKSHLAQLTAGRLGCELIEFGRNCAGRLIPDIKLLQSRLRDTVTAIRDTTRSIDHGTSEIRVGSDDLSRRTEQQAAALQETAASMEQLSSTVKHNAENVHQARLLAQDAAGVAKKGGEISSNVAKTMAKITSSSSKISDITNVINGIAFQTNILALNAAVEAARGGEQGRGFAVVASEVRSLAQRSAQAAKEIAELIAESEVNVQVGDKQVQQSAEAMQTIITAIAHVSDLIGEINAATDEQTQGITQVGQAVHELDGVTQQNAALVQESTAAVTQLDQQSHDLAKVVDLFQLEDDDCPNSTTRIPTVKSTPTSAVKLLTATRTNSDDGWEKF</sequence>
<gene>
    <name evidence="14" type="ORF">SAMN02982996_01771</name>
</gene>
<keyword evidence="2" id="KW-1003">Cell membrane</keyword>
<evidence type="ECO:0000256" key="6">
    <source>
        <dbReference type="ARBA" id="ARBA00022692"/>
    </source>
</evidence>
<evidence type="ECO:0000256" key="7">
    <source>
        <dbReference type="ARBA" id="ARBA00022989"/>
    </source>
</evidence>
<reference evidence="14 15" key="1">
    <citation type="submission" date="2016-10" db="EMBL/GenBank/DDBJ databases">
        <authorList>
            <person name="de Groot N.N."/>
        </authorList>
    </citation>
    <scope>NUCLEOTIDE SEQUENCE [LARGE SCALE GENOMIC DNA]</scope>
    <source>
        <strain evidence="14 15">ATCC 29281</strain>
    </source>
</reference>
<evidence type="ECO:0000256" key="9">
    <source>
        <dbReference type="ARBA" id="ARBA00023224"/>
    </source>
</evidence>
<dbReference type="Proteomes" id="UP000187280">
    <property type="component" value="Unassembled WGS sequence"/>
</dbReference>
<dbReference type="GO" id="GO:0005886">
    <property type="term" value="C:plasma membrane"/>
    <property type="evidence" value="ECO:0007669"/>
    <property type="project" value="UniProtKB-SubCell"/>
</dbReference>
<dbReference type="GO" id="GO:0006935">
    <property type="term" value="P:chemotaxis"/>
    <property type="evidence" value="ECO:0007669"/>
    <property type="project" value="UniProtKB-KW"/>
</dbReference>
<keyword evidence="5" id="KW-0997">Cell inner membrane</keyword>
<evidence type="ECO:0000256" key="3">
    <source>
        <dbReference type="ARBA" id="ARBA00022481"/>
    </source>
</evidence>
<evidence type="ECO:0000256" key="11">
    <source>
        <dbReference type="PROSITE-ProRule" id="PRU00284"/>
    </source>
</evidence>
<comment type="subcellular location">
    <subcellularLocation>
        <location evidence="1">Cell inner membrane</location>
        <topology evidence="1">Multi-pass membrane protein</topology>
    </subcellularLocation>
</comment>
<comment type="similarity">
    <text evidence="10">Belongs to the methyl-accepting chemotaxis (MCP) protein family.</text>
</comment>
<keyword evidence="4" id="KW-0145">Chemotaxis</keyword>
<protein>
    <submittedName>
        <fullName evidence="14">Methyl-accepting chemotaxis sensory transducer with TarH sensor</fullName>
    </submittedName>
</protein>
<evidence type="ECO:0000313" key="15">
    <source>
        <dbReference type="Proteomes" id="UP000187280"/>
    </source>
</evidence>
<evidence type="ECO:0000256" key="4">
    <source>
        <dbReference type="ARBA" id="ARBA00022500"/>
    </source>
</evidence>
<dbReference type="STRING" id="71657.SAMN02982996_01771"/>
<accession>A0A1H4BQ50</accession>
<dbReference type="AlphaFoldDB" id="A0A1H4BQ50"/>
<dbReference type="GO" id="GO:0007165">
    <property type="term" value="P:signal transduction"/>
    <property type="evidence" value="ECO:0007669"/>
    <property type="project" value="UniProtKB-KW"/>
</dbReference>
<dbReference type="InterPro" id="IPR051310">
    <property type="entry name" value="MCP_chemotaxis"/>
</dbReference>
<feature type="transmembrane region" description="Helical" evidence="12">
    <location>
        <begin position="197"/>
        <end position="216"/>
    </location>
</feature>
<evidence type="ECO:0000256" key="10">
    <source>
        <dbReference type="ARBA" id="ARBA00029447"/>
    </source>
</evidence>
<dbReference type="InterPro" id="IPR003122">
    <property type="entry name" value="Tar_rcpt_lig-bd"/>
</dbReference>
<keyword evidence="3" id="KW-0488">Methylation</keyword>
<evidence type="ECO:0000256" key="1">
    <source>
        <dbReference type="ARBA" id="ARBA00004429"/>
    </source>
</evidence>
<dbReference type="CDD" id="cd11386">
    <property type="entry name" value="MCP_signal"/>
    <property type="match status" value="1"/>
</dbReference>
<evidence type="ECO:0000256" key="5">
    <source>
        <dbReference type="ARBA" id="ARBA00022519"/>
    </source>
</evidence>
<evidence type="ECO:0000256" key="12">
    <source>
        <dbReference type="SAM" id="Phobius"/>
    </source>
</evidence>
<keyword evidence="7 12" id="KW-1133">Transmembrane helix</keyword>